<keyword evidence="2" id="KW-1185">Reference proteome</keyword>
<dbReference type="AlphaFoldDB" id="A0A1Y6D491"/>
<dbReference type="STRING" id="1760988.SAMN02949497_0506"/>
<proteinExistence type="predicted"/>
<organism evidence="1 2">
    <name type="scientific">Methylomagnum ishizawai</name>
    <dbReference type="NCBI Taxonomy" id="1760988"/>
    <lineage>
        <taxon>Bacteria</taxon>
        <taxon>Pseudomonadati</taxon>
        <taxon>Pseudomonadota</taxon>
        <taxon>Gammaproteobacteria</taxon>
        <taxon>Methylococcales</taxon>
        <taxon>Methylococcaceae</taxon>
        <taxon>Methylomagnum</taxon>
    </lineage>
</organism>
<sequence length="82" mass="9025">MAMDGKFDIGTPVVFAPDNPAKHPRFIGKDAVVVDYSGDRHGDLDVFIAVDGRIVLLVKEADLKPAARTRSYGPESWARRTQ</sequence>
<reference evidence="1 2" key="1">
    <citation type="submission" date="2016-12" db="EMBL/GenBank/DDBJ databases">
        <authorList>
            <person name="Song W.-J."/>
            <person name="Kurnit D.M."/>
        </authorList>
    </citation>
    <scope>NUCLEOTIDE SEQUENCE [LARGE SCALE GENOMIC DNA]</scope>
    <source>
        <strain evidence="1 2">175</strain>
    </source>
</reference>
<accession>A0A1Y6D491</accession>
<name>A0A1Y6D491_9GAMM</name>
<protein>
    <submittedName>
        <fullName evidence="1">Uncharacterized protein</fullName>
    </submittedName>
</protein>
<dbReference type="EMBL" id="FXAM01000002">
    <property type="protein sequence ID" value="SMF97477.1"/>
    <property type="molecule type" value="Genomic_DNA"/>
</dbReference>
<gene>
    <name evidence="1" type="ORF">SAMN02949497_0506</name>
</gene>
<evidence type="ECO:0000313" key="1">
    <source>
        <dbReference type="EMBL" id="SMF97477.1"/>
    </source>
</evidence>
<dbReference type="Proteomes" id="UP000192923">
    <property type="component" value="Unassembled WGS sequence"/>
</dbReference>
<evidence type="ECO:0000313" key="2">
    <source>
        <dbReference type="Proteomes" id="UP000192923"/>
    </source>
</evidence>
<dbReference type="RefSeq" id="WP_085216507.1">
    <property type="nucleotide sequence ID" value="NZ_FXAM01000002.1"/>
</dbReference>